<evidence type="ECO:0000259" key="2">
    <source>
        <dbReference type="Pfam" id="PF20516"/>
    </source>
</evidence>
<feature type="compositionally biased region" description="Low complexity" evidence="1">
    <location>
        <begin position="89"/>
        <end position="108"/>
    </location>
</feature>
<reference evidence="4" key="1">
    <citation type="journal article" date="2014" name="BMC Genomics">
        <title>The genome sequence of the biocontrol fungus Metarhizium anisopliae and comparative genomics of Metarhizium species.</title>
        <authorList>
            <person name="Pattemore J.A."/>
            <person name="Hane J.K."/>
            <person name="Williams A.H."/>
            <person name="Wilson B.A."/>
            <person name="Stodart B.J."/>
            <person name="Ash G.J."/>
        </authorList>
    </citation>
    <scope>NUCLEOTIDE SEQUENCE [LARGE SCALE GENOMIC DNA]</scope>
    <source>
        <strain evidence="4">BRIP 53293</strain>
    </source>
</reference>
<organism evidence="3 4">
    <name type="scientific">Metarhizium anisopliae BRIP 53293</name>
    <dbReference type="NCBI Taxonomy" id="1291518"/>
    <lineage>
        <taxon>Eukaryota</taxon>
        <taxon>Fungi</taxon>
        <taxon>Dikarya</taxon>
        <taxon>Ascomycota</taxon>
        <taxon>Pezizomycotina</taxon>
        <taxon>Sordariomycetes</taxon>
        <taxon>Hypocreomycetidae</taxon>
        <taxon>Hypocreales</taxon>
        <taxon>Clavicipitaceae</taxon>
        <taxon>Metarhizium</taxon>
    </lineage>
</organism>
<sequence length="393" mass="44313">MAEFSVGNICSWLLDLPESFEHSPEPTNPAPAAWSTGGKKRKADQQLTPPTTPRNMDDVDVTTPRKRPRQLRQSEDVELTPRPPRRTARACSTSSSSQASLQSRSPSPLKRQLMALRLDESGLEFRQLHIDEPPIPAVIDLFSDLRDIGNGIEILPEDLRISITNGLSISGPTAHAWRFSFRADTPRDLPGRIPSPKAIISVREWAKKCHEAEHEEAAWGEEVHHRLLEAVFRNSGTDKGQQFDFTSCQTARPHQRWLPQSGRANMIDKCIYYDTSEDTGYAQALRELSKHAPTLTMGTWHAAQWAFLRWAVLAALQRGNRDEDLVTLEEQADENLSELPFLIGIVVEGHSWAFTLSTREQSKTISWEDHRFRTTENNLDICKAAAGLRRITA</sequence>
<feature type="region of interest" description="Disordered" evidence="1">
    <location>
        <begin position="21"/>
        <end position="108"/>
    </location>
</feature>
<dbReference type="STRING" id="1291518.A0A0D9NID5"/>
<feature type="domain" description="PD-(D/E)XK nuclease-like" evidence="2">
    <location>
        <begin position="176"/>
        <end position="294"/>
    </location>
</feature>
<gene>
    <name evidence="3" type="ORF">H634G_11072</name>
</gene>
<dbReference type="InterPro" id="IPR046797">
    <property type="entry name" value="PDDEXK_12"/>
</dbReference>
<proteinExistence type="predicted"/>
<name>A0A0D9NID5_METAN</name>
<dbReference type="Proteomes" id="UP000054544">
    <property type="component" value="Unassembled WGS sequence"/>
</dbReference>
<dbReference type="OrthoDB" id="4161186at2759"/>
<evidence type="ECO:0000313" key="3">
    <source>
        <dbReference type="EMBL" id="KJK73656.1"/>
    </source>
</evidence>
<feature type="domain" description="PD-(D/E)XK nuclease-like" evidence="2">
    <location>
        <begin position="295"/>
        <end position="392"/>
    </location>
</feature>
<evidence type="ECO:0000256" key="1">
    <source>
        <dbReference type="SAM" id="MobiDB-lite"/>
    </source>
</evidence>
<keyword evidence="4" id="KW-1185">Reference proteome</keyword>
<evidence type="ECO:0000313" key="4">
    <source>
        <dbReference type="Proteomes" id="UP000054544"/>
    </source>
</evidence>
<dbReference type="AlphaFoldDB" id="A0A0D9NID5"/>
<dbReference type="EMBL" id="KE384791">
    <property type="protein sequence ID" value="KJK73656.1"/>
    <property type="molecule type" value="Genomic_DNA"/>
</dbReference>
<accession>A0A0D9NID5</accession>
<dbReference type="Pfam" id="PF20516">
    <property type="entry name" value="PDDEXK_12"/>
    <property type="match status" value="2"/>
</dbReference>
<protein>
    <recommendedName>
        <fullName evidence="2">PD-(D/E)XK nuclease-like domain-containing protein</fullName>
    </recommendedName>
</protein>